<dbReference type="SUPFAM" id="SSF46785">
    <property type="entry name" value="Winged helix' DNA-binding domain"/>
    <property type="match status" value="1"/>
</dbReference>
<dbReference type="InterPro" id="IPR008920">
    <property type="entry name" value="TF_FadR/GntR_C"/>
</dbReference>
<keyword evidence="6" id="KW-1185">Reference proteome</keyword>
<keyword evidence="3" id="KW-0804">Transcription</keyword>
<dbReference type="InterPro" id="IPR000524">
    <property type="entry name" value="Tscrpt_reg_HTH_GntR"/>
</dbReference>
<evidence type="ECO:0000313" key="5">
    <source>
        <dbReference type="EMBL" id="ADB48830.1"/>
    </source>
</evidence>
<sequence length="250" mass="27791">MASPTQRSFLGDRVVVELRRMIAGGELPPGARILERDIAQRLGTSRGPVRDAIRTLEHEGLVEIRPYAGARVAIVDRDEIDEILALRRQVEYFAVAGATLRATAEEVAGLRDLAEQMGPAFADDRFHDVLELDLAFHIAICEASHHTTLAVTMRMLYPRLAILMYPQMSDGTANHTAASFTRAHVELVEAIEGGDVEQSLSAVDRHLDEFFTDVELLIDGAPRRRRPAYLTRHEPARPVAVRRRLGGARD</sequence>
<dbReference type="InterPro" id="IPR011711">
    <property type="entry name" value="GntR_C"/>
</dbReference>
<dbReference type="GO" id="GO:0003677">
    <property type="term" value="F:DNA binding"/>
    <property type="evidence" value="ECO:0007669"/>
    <property type="project" value="UniProtKB-KW"/>
</dbReference>
<protein>
    <submittedName>
        <fullName evidence="5">Transcriptional regulator, GntR family</fullName>
    </submittedName>
</protein>
<dbReference type="InterPro" id="IPR036388">
    <property type="entry name" value="WH-like_DNA-bd_sf"/>
</dbReference>
<keyword evidence="1" id="KW-0805">Transcription regulation</keyword>
<dbReference type="Pfam" id="PF07729">
    <property type="entry name" value="FCD"/>
    <property type="match status" value="1"/>
</dbReference>
<proteinExistence type="predicted"/>
<name>D3F759_CONWI</name>
<gene>
    <name evidence="5" type="ordered locus">Cwoe_0394</name>
</gene>
<dbReference type="STRING" id="469383.Cwoe_0394"/>
<dbReference type="RefSeq" id="WP_012931883.1">
    <property type="nucleotide sequence ID" value="NC_013739.1"/>
</dbReference>
<dbReference type="SUPFAM" id="SSF48008">
    <property type="entry name" value="GntR ligand-binding domain-like"/>
    <property type="match status" value="1"/>
</dbReference>
<dbReference type="Gene3D" id="1.10.10.10">
    <property type="entry name" value="Winged helix-like DNA-binding domain superfamily/Winged helix DNA-binding domain"/>
    <property type="match status" value="1"/>
</dbReference>
<dbReference type="Gene3D" id="1.20.120.530">
    <property type="entry name" value="GntR ligand-binding domain-like"/>
    <property type="match status" value="1"/>
</dbReference>
<dbReference type="SMART" id="SM00895">
    <property type="entry name" value="FCD"/>
    <property type="match status" value="1"/>
</dbReference>
<dbReference type="InterPro" id="IPR036390">
    <property type="entry name" value="WH_DNA-bd_sf"/>
</dbReference>
<dbReference type="Pfam" id="PF00392">
    <property type="entry name" value="GntR"/>
    <property type="match status" value="1"/>
</dbReference>
<evidence type="ECO:0000256" key="3">
    <source>
        <dbReference type="ARBA" id="ARBA00023163"/>
    </source>
</evidence>
<reference evidence="5 6" key="1">
    <citation type="journal article" date="2010" name="Stand. Genomic Sci.">
        <title>Complete genome sequence of Conexibacter woesei type strain (ID131577).</title>
        <authorList>
            <person name="Pukall R."/>
            <person name="Lapidus A."/>
            <person name="Glavina Del Rio T."/>
            <person name="Copeland A."/>
            <person name="Tice H."/>
            <person name="Cheng J.-F."/>
            <person name="Lucas S."/>
            <person name="Chen F."/>
            <person name="Nolan M."/>
            <person name="Bruce D."/>
            <person name="Goodwin L."/>
            <person name="Pitluck S."/>
            <person name="Mavromatis K."/>
            <person name="Ivanova N."/>
            <person name="Ovchinnikova G."/>
            <person name="Pati A."/>
            <person name="Chen A."/>
            <person name="Palaniappan K."/>
            <person name="Land M."/>
            <person name="Hauser L."/>
            <person name="Chang Y.-J."/>
            <person name="Jeffries C.D."/>
            <person name="Chain P."/>
            <person name="Meincke L."/>
            <person name="Sims D."/>
            <person name="Brettin T."/>
            <person name="Detter J.C."/>
            <person name="Rohde M."/>
            <person name="Goeker M."/>
            <person name="Bristow J."/>
            <person name="Eisen J.A."/>
            <person name="Markowitz V."/>
            <person name="Kyrpides N.C."/>
            <person name="Klenk H.-P."/>
            <person name="Hugenholtz P."/>
        </authorList>
    </citation>
    <scope>NUCLEOTIDE SEQUENCE [LARGE SCALE GENOMIC DNA]</scope>
    <source>
        <strain evidence="6">DSM 14684 / CIP 108061 / JCM 11494 / NBRC 100937 / ID131577</strain>
    </source>
</reference>
<dbReference type="PANTHER" id="PTHR43537">
    <property type="entry name" value="TRANSCRIPTIONAL REGULATOR, GNTR FAMILY"/>
    <property type="match status" value="1"/>
</dbReference>
<dbReference type="AlphaFoldDB" id="D3F759"/>
<feature type="domain" description="HTH gntR-type" evidence="4">
    <location>
        <begin position="8"/>
        <end position="75"/>
    </location>
</feature>
<dbReference type="SMART" id="SM00345">
    <property type="entry name" value="HTH_GNTR"/>
    <property type="match status" value="1"/>
</dbReference>
<organism evidence="5 6">
    <name type="scientific">Conexibacter woesei (strain DSM 14684 / CCUG 47730 / CIP 108061 / JCM 11494 / NBRC 100937 / ID131577)</name>
    <dbReference type="NCBI Taxonomy" id="469383"/>
    <lineage>
        <taxon>Bacteria</taxon>
        <taxon>Bacillati</taxon>
        <taxon>Actinomycetota</taxon>
        <taxon>Thermoleophilia</taxon>
        <taxon>Solirubrobacterales</taxon>
        <taxon>Conexibacteraceae</taxon>
        <taxon>Conexibacter</taxon>
    </lineage>
</organism>
<dbReference type="CDD" id="cd07377">
    <property type="entry name" value="WHTH_GntR"/>
    <property type="match status" value="1"/>
</dbReference>
<dbReference type="KEGG" id="cwo:Cwoe_0394"/>
<dbReference type="PANTHER" id="PTHR43537:SF5">
    <property type="entry name" value="UXU OPERON TRANSCRIPTIONAL REGULATOR"/>
    <property type="match status" value="1"/>
</dbReference>
<evidence type="ECO:0000313" key="6">
    <source>
        <dbReference type="Proteomes" id="UP000008229"/>
    </source>
</evidence>
<dbReference type="HOGENOM" id="CLU_017584_5_1_11"/>
<evidence type="ECO:0000256" key="2">
    <source>
        <dbReference type="ARBA" id="ARBA00023125"/>
    </source>
</evidence>
<dbReference type="Proteomes" id="UP000008229">
    <property type="component" value="Chromosome"/>
</dbReference>
<dbReference type="EMBL" id="CP001854">
    <property type="protein sequence ID" value="ADB48830.1"/>
    <property type="molecule type" value="Genomic_DNA"/>
</dbReference>
<keyword evidence="2" id="KW-0238">DNA-binding</keyword>
<evidence type="ECO:0000256" key="1">
    <source>
        <dbReference type="ARBA" id="ARBA00023015"/>
    </source>
</evidence>
<reference evidence="6" key="2">
    <citation type="submission" date="2010-01" db="EMBL/GenBank/DDBJ databases">
        <title>The complete genome of Conexibacter woesei DSM 14684.</title>
        <authorList>
            <consortium name="US DOE Joint Genome Institute (JGI-PGF)"/>
            <person name="Lucas S."/>
            <person name="Copeland A."/>
            <person name="Lapidus A."/>
            <person name="Glavina del Rio T."/>
            <person name="Dalin E."/>
            <person name="Tice H."/>
            <person name="Bruce D."/>
            <person name="Goodwin L."/>
            <person name="Pitluck S."/>
            <person name="Kyrpides N."/>
            <person name="Mavromatis K."/>
            <person name="Ivanova N."/>
            <person name="Mikhailova N."/>
            <person name="Chertkov O."/>
            <person name="Brettin T."/>
            <person name="Detter J.C."/>
            <person name="Han C."/>
            <person name="Larimer F."/>
            <person name="Land M."/>
            <person name="Hauser L."/>
            <person name="Markowitz V."/>
            <person name="Cheng J.-F."/>
            <person name="Hugenholtz P."/>
            <person name="Woyke T."/>
            <person name="Wu D."/>
            <person name="Pukall R."/>
            <person name="Steenblock K."/>
            <person name="Schneider S."/>
            <person name="Klenk H.-P."/>
            <person name="Eisen J.A."/>
        </authorList>
    </citation>
    <scope>NUCLEOTIDE SEQUENCE [LARGE SCALE GENOMIC DNA]</scope>
    <source>
        <strain evidence="6">DSM 14684 / CIP 108061 / JCM 11494 / NBRC 100937 / ID131577</strain>
    </source>
</reference>
<evidence type="ECO:0000259" key="4">
    <source>
        <dbReference type="PROSITE" id="PS50949"/>
    </source>
</evidence>
<dbReference type="OrthoDB" id="5182935at2"/>
<accession>D3F759</accession>
<dbReference type="eggNOG" id="COG1802">
    <property type="taxonomic scope" value="Bacteria"/>
</dbReference>
<dbReference type="GO" id="GO:0003700">
    <property type="term" value="F:DNA-binding transcription factor activity"/>
    <property type="evidence" value="ECO:0007669"/>
    <property type="project" value="InterPro"/>
</dbReference>
<dbReference type="PROSITE" id="PS50949">
    <property type="entry name" value="HTH_GNTR"/>
    <property type="match status" value="1"/>
</dbReference>
<dbReference type="PRINTS" id="PR00035">
    <property type="entry name" value="HTHGNTR"/>
</dbReference>